<gene>
    <name evidence="2" type="ORF">NJT12_18420</name>
</gene>
<dbReference type="PANTHER" id="PTHR34606">
    <property type="entry name" value="BON DOMAIN-CONTAINING PROTEIN"/>
    <property type="match status" value="1"/>
</dbReference>
<dbReference type="Proteomes" id="UP001212170">
    <property type="component" value="Unassembled WGS sequence"/>
</dbReference>
<accession>A0ABT4WGB5</accession>
<organism evidence="2 3">
    <name type="scientific">Flavobacterium azizsancarii</name>
    <dbReference type="NCBI Taxonomy" id="2961580"/>
    <lineage>
        <taxon>Bacteria</taxon>
        <taxon>Pseudomonadati</taxon>
        <taxon>Bacteroidota</taxon>
        <taxon>Flavobacteriia</taxon>
        <taxon>Flavobacteriales</taxon>
        <taxon>Flavobacteriaceae</taxon>
        <taxon>Flavobacterium</taxon>
    </lineage>
</organism>
<dbReference type="Pfam" id="PF04972">
    <property type="entry name" value="BON"/>
    <property type="match status" value="3"/>
</dbReference>
<protein>
    <submittedName>
        <fullName evidence="2">BON domain-containing protein</fullName>
    </submittedName>
</protein>
<proteinExistence type="predicted"/>
<evidence type="ECO:0000259" key="1">
    <source>
        <dbReference type="PROSITE" id="PS50914"/>
    </source>
</evidence>
<name>A0ABT4WGB5_9FLAO</name>
<keyword evidence="3" id="KW-1185">Reference proteome</keyword>
<dbReference type="EMBL" id="JAMZNK010000037">
    <property type="protein sequence ID" value="MDA6071601.1"/>
    <property type="molecule type" value="Genomic_DNA"/>
</dbReference>
<feature type="domain" description="BON" evidence="1">
    <location>
        <begin position="3"/>
        <end position="71"/>
    </location>
</feature>
<dbReference type="RefSeq" id="WP_271337398.1">
    <property type="nucleotide sequence ID" value="NZ_JAMZNK010000037.1"/>
</dbReference>
<dbReference type="PROSITE" id="PS50914">
    <property type="entry name" value="BON"/>
    <property type="match status" value="3"/>
</dbReference>
<dbReference type="InterPro" id="IPR051686">
    <property type="entry name" value="Lipoprotein_DolP"/>
</dbReference>
<comment type="caution">
    <text evidence="2">The sequence shown here is derived from an EMBL/GenBank/DDBJ whole genome shotgun (WGS) entry which is preliminary data.</text>
</comment>
<reference evidence="2 3" key="1">
    <citation type="journal article" date="2023" name="Chemosphere">
        <title>Whole genome analysis of Flavobacterium aziz-sancarii sp. nov., isolated from Ardley Island (Antarctica), revealed a rich resistome and bioremediation potential.</title>
        <authorList>
            <person name="Otur C."/>
            <person name="Okay S."/>
            <person name="Kurt-Kizildogan A."/>
        </authorList>
    </citation>
    <scope>NUCLEOTIDE SEQUENCE [LARGE SCALE GENOMIC DNA]</scope>
    <source>
        <strain evidence="2 3">AC</strain>
    </source>
</reference>
<feature type="domain" description="BON" evidence="1">
    <location>
        <begin position="78"/>
        <end position="146"/>
    </location>
</feature>
<sequence length="223" mass="24657">MKTDSELQKKVQAALNWIPSLQSSKIVIGVRSGVVTLTGIVDTFGEKIEAENAVKNVMGVKDVVVKMEVPTHVTSPESHSKLFKQIMSVLDNNWSIPRSSIEVKLENGKVTLTGVVPYLYQKFSAQAFLGYIKGVKSITNDIIVQSKLHDTVEQRDVEQALARNWSIRSKDIMVKVDGATVRLSGIVSSLYQKQEAGYIASKAPGITLVDNRLIVHFNYKKIA</sequence>
<dbReference type="InterPro" id="IPR007055">
    <property type="entry name" value="BON_dom"/>
</dbReference>
<dbReference type="PANTHER" id="PTHR34606:SF15">
    <property type="entry name" value="BON DOMAIN-CONTAINING PROTEIN"/>
    <property type="match status" value="1"/>
</dbReference>
<feature type="domain" description="BON" evidence="1">
    <location>
        <begin position="149"/>
        <end position="217"/>
    </location>
</feature>
<dbReference type="Gene3D" id="3.30.1340.30">
    <property type="match status" value="3"/>
</dbReference>
<evidence type="ECO:0000313" key="2">
    <source>
        <dbReference type="EMBL" id="MDA6071601.1"/>
    </source>
</evidence>
<evidence type="ECO:0000313" key="3">
    <source>
        <dbReference type="Proteomes" id="UP001212170"/>
    </source>
</evidence>